<organism evidence="1 2">
    <name type="scientific">Globodera rostochiensis</name>
    <name type="common">Golden nematode worm</name>
    <name type="synonym">Heterodera rostochiensis</name>
    <dbReference type="NCBI Taxonomy" id="31243"/>
    <lineage>
        <taxon>Eukaryota</taxon>
        <taxon>Metazoa</taxon>
        <taxon>Ecdysozoa</taxon>
        <taxon>Nematoda</taxon>
        <taxon>Chromadorea</taxon>
        <taxon>Rhabditida</taxon>
        <taxon>Tylenchina</taxon>
        <taxon>Tylenchomorpha</taxon>
        <taxon>Tylenchoidea</taxon>
        <taxon>Heteroderidae</taxon>
        <taxon>Heteroderinae</taxon>
        <taxon>Globodera</taxon>
    </lineage>
</organism>
<sequence>MQQSLGLQFALSMCSDGCNGRERGNWRCPNVERTFKSDGNSKAIKTRLLLSASELFSCTPSAFPVMGQFLKDPEGVFLEDLELYTFIPRECVLIYRRGCSADGKAYEFQIGIISSKCTQFRKVPIEQPQLKSLSPLMFLANPSFMMDNALKVAYVRKPV</sequence>
<name>A0A914H9F8_GLORO</name>
<dbReference type="AlphaFoldDB" id="A0A914H9F8"/>
<evidence type="ECO:0000313" key="2">
    <source>
        <dbReference type="WBParaSite" id="Gr19_v10_g14494.t1"/>
    </source>
</evidence>
<dbReference type="Proteomes" id="UP000887572">
    <property type="component" value="Unplaced"/>
</dbReference>
<proteinExistence type="predicted"/>
<evidence type="ECO:0000313" key="1">
    <source>
        <dbReference type="Proteomes" id="UP000887572"/>
    </source>
</evidence>
<keyword evidence="1" id="KW-1185">Reference proteome</keyword>
<accession>A0A914H9F8</accession>
<reference evidence="2" key="1">
    <citation type="submission" date="2022-11" db="UniProtKB">
        <authorList>
            <consortium name="WormBaseParasite"/>
        </authorList>
    </citation>
    <scope>IDENTIFICATION</scope>
</reference>
<dbReference type="WBParaSite" id="Gr19_v10_g14494.t1">
    <property type="protein sequence ID" value="Gr19_v10_g14494.t1"/>
    <property type="gene ID" value="Gr19_v10_g14494"/>
</dbReference>
<protein>
    <submittedName>
        <fullName evidence="2">Uncharacterized protein</fullName>
    </submittedName>
</protein>